<dbReference type="AlphaFoldDB" id="A0AA86TNQ1"/>
<name>A0AA86TNQ1_9FABA</name>
<dbReference type="Gene3D" id="3.20.20.150">
    <property type="entry name" value="Divalent-metal-dependent TIM barrel enzymes"/>
    <property type="match status" value="1"/>
</dbReference>
<evidence type="ECO:0000313" key="4">
    <source>
        <dbReference type="Proteomes" id="UP001189624"/>
    </source>
</evidence>
<evidence type="ECO:0000256" key="1">
    <source>
        <dbReference type="ARBA" id="ARBA00022691"/>
    </source>
</evidence>
<dbReference type="Pfam" id="PF17285">
    <property type="entry name" value="PRMT5_TIM"/>
    <property type="match status" value="1"/>
</dbReference>
<dbReference type="GO" id="GO:0006355">
    <property type="term" value="P:regulation of DNA-templated transcription"/>
    <property type="evidence" value="ECO:0007669"/>
    <property type="project" value="TreeGrafter"/>
</dbReference>
<accession>A0AA86TNQ1</accession>
<dbReference type="InterPro" id="IPR035247">
    <property type="entry name" value="PRMT5_TIM"/>
</dbReference>
<evidence type="ECO:0000313" key="3">
    <source>
        <dbReference type="EMBL" id="CAJ1973787.1"/>
    </source>
</evidence>
<dbReference type="InterPro" id="IPR025799">
    <property type="entry name" value="Arg_MeTrfase"/>
</dbReference>
<dbReference type="GO" id="GO:0016274">
    <property type="term" value="F:protein-arginine N-methyltransferase activity"/>
    <property type="evidence" value="ECO:0007669"/>
    <property type="project" value="InterPro"/>
</dbReference>
<keyword evidence="4" id="KW-1185">Reference proteome</keyword>
<dbReference type="EMBL" id="OY731406">
    <property type="protein sequence ID" value="CAJ1973787.1"/>
    <property type="molecule type" value="Genomic_DNA"/>
</dbReference>
<dbReference type="GO" id="GO:0005829">
    <property type="term" value="C:cytosol"/>
    <property type="evidence" value="ECO:0007669"/>
    <property type="project" value="TreeGrafter"/>
</dbReference>
<dbReference type="PANTHER" id="PTHR10738">
    <property type="entry name" value="PROTEIN ARGININE N-METHYLTRANSFERASE 5"/>
    <property type="match status" value="1"/>
</dbReference>
<gene>
    <name evidence="3" type="ORF">AYBTSS11_LOCUS25853</name>
</gene>
<evidence type="ECO:0000259" key="2">
    <source>
        <dbReference type="Pfam" id="PF17285"/>
    </source>
</evidence>
<dbReference type="PANTHER" id="PTHR10738:SF0">
    <property type="entry name" value="PROTEIN ARGININE N-METHYLTRANSFERASE 5"/>
    <property type="match status" value="1"/>
</dbReference>
<protein>
    <recommendedName>
        <fullName evidence="2">PRMT5 TIM barrel domain-containing protein</fullName>
    </recommendedName>
</protein>
<proteinExistence type="predicted"/>
<sequence length="106" mass="11555">MQTDFNDDMPHVFHFNLSSGSFDFVVAPLCSDGSFLSTSLVQKHSLGSGVLPFAGSDLVLSPSQWSSHVVGKISSWIDLDPEDETLRRDSKTTLKQEIACASHLSL</sequence>
<dbReference type="Gramene" id="rna-AYBTSS11_LOCUS25853">
    <property type="protein sequence ID" value="CAJ1973787.1"/>
    <property type="gene ID" value="gene-AYBTSS11_LOCUS25853"/>
</dbReference>
<dbReference type="Proteomes" id="UP001189624">
    <property type="component" value="Chromosome 9"/>
</dbReference>
<keyword evidence="1" id="KW-0949">S-adenosyl-L-methionine</keyword>
<organism evidence="3 4">
    <name type="scientific">Sphenostylis stenocarpa</name>
    <dbReference type="NCBI Taxonomy" id="92480"/>
    <lineage>
        <taxon>Eukaryota</taxon>
        <taxon>Viridiplantae</taxon>
        <taxon>Streptophyta</taxon>
        <taxon>Embryophyta</taxon>
        <taxon>Tracheophyta</taxon>
        <taxon>Spermatophyta</taxon>
        <taxon>Magnoliopsida</taxon>
        <taxon>eudicotyledons</taxon>
        <taxon>Gunneridae</taxon>
        <taxon>Pentapetalae</taxon>
        <taxon>rosids</taxon>
        <taxon>fabids</taxon>
        <taxon>Fabales</taxon>
        <taxon>Fabaceae</taxon>
        <taxon>Papilionoideae</taxon>
        <taxon>50 kb inversion clade</taxon>
        <taxon>NPAAA clade</taxon>
        <taxon>indigoferoid/millettioid clade</taxon>
        <taxon>Phaseoleae</taxon>
        <taxon>Sphenostylis</taxon>
    </lineage>
</organism>
<reference evidence="3" key="1">
    <citation type="submission" date="2023-10" db="EMBL/GenBank/DDBJ databases">
        <authorList>
            <person name="Domelevo Entfellner J.-B."/>
        </authorList>
    </citation>
    <scope>NUCLEOTIDE SEQUENCE</scope>
</reference>
<feature type="domain" description="PRMT5 TIM barrel" evidence="2">
    <location>
        <begin position="22"/>
        <end position="106"/>
    </location>
</feature>
<dbReference type="GO" id="GO:0005634">
    <property type="term" value="C:nucleus"/>
    <property type="evidence" value="ECO:0007669"/>
    <property type="project" value="TreeGrafter"/>
</dbReference>